<dbReference type="AlphaFoldDB" id="A0A1V6SET1"/>
<dbReference type="PANTHER" id="PTHR38797">
    <property type="entry name" value="NUCLEAR PORE COMPLEX PROTEIN NUP85-RELATED"/>
    <property type="match status" value="1"/>
</dbReference>
<name>A0A1V6SET1_9EURO</name>
<keyword evidence="2" id="KW-1185">Reference proteome</keyword>
<reference evidence="2" key="1">
    <citation type="journal article" date="2017" name="Nat. Microbiol.">
        <title>Global analysis of biosynthetic gene clusters reveals vast potential of secondary metabolite production in Penicillium species.</title>
        <authorList>
            <person name="Nielsen J.C."/>
            <person name="Grijseels S."/>
            <person name="Prigent S."/>
            <person name="Ji B."/>
            <person name="Dainat J."/>
            <person name="Nielsen K.F."/>
            <person name="Frisvad J.C."/>
            <person name="Workman M."/>
            <person name="Nielsen J."/>
        </authorList>
    </citation>
    <scope>NUCLEOTIDE SEQUENCE [LARGE SCALE GENOMIC DNA]</scope>
    <source>
        <strain evidence="2">IBT 29486</strain>
    </source>
</reference>
<dbReference type="STRING" id="29845.A0A1V6SET1"/>
<dbReference type="InterPro" id="IPR022085">
    <property type="entry name" value="OpdG"/>
</dbReference>
<dbReference type="EMBL" id="MDYP01000001">
    <property type="protein sequence ID" value="OQE12512.1"/>
    <property type="molecule type" value="Genomic_DNA"/>
</dbReference>
<dbReference type="OrthoDB" id="3350591at2759"/>
<organism evidence="1 2">
    <name type="scientific">Penicillium vulpinum</name>
    <dbReference type="NCBI Taxonomy" id="29845"/>
    <lineage>
        <taxon>Eukaryota</taxon>
        <taxon>Fungi</taxon>
        <taxon>Dikarya</taxon>
        <taxon>Ascomycota</taxon>
        <taxon>Pezizomycotina</taxon>
        <taxon>Eurotiomycetes</taxon>
        <taxon>Eurotiomycetidae</taxon>
        <taxon>Eurotiales</taxon>
        <taxon>Aspergillaceae</taxon>
        <taxon>Penicillium</taxon>
    </lineage>
</organism>
<sequence>MSTSDYQSWLQLTEDREYRTAHPHAKVLQQLFSNTIDSTTAVKELSLLDFINENTPWALWGLIYEAAADFPSSHSLLLALLIEAEKLDSKLPESVLQDIPREWSGCFGSMWRDKWDIISPHALSGWTVSASKSVTRWINMNTFSARLLATTSFSRGAKLRPLGLSLLTKCLEADPMKYKEGRRQAQSGLQRHSPWYKMDVSELLAADVCAAAQWIIYAGVLMWKDDRPDSPEYIQRVLPGKTDLWDGSHGFTEGRWRLWKERFLFMAEYEDISPDAQQVARKAGQIMGEFL</sequence>
<dbReference type="InterPro" id="IPR053204">
    <property type="entry name" value="Oxopyrrolidines_Biosynth-assoc"/>
</dbReference>
<evidence type="ECO:0000313" key="1">
    <source>
        <dbReference type="EMBL" id="OQE12512.1"/>
    </source>
</evidence>
<gene>
    <name evidence="1" type="ORF">PENVUL_c001G03803</name>
</gene>
<protein>
    <submittedName>
        <fullName evidence="1">Uncharacterized protein</fullName>
    </submittedName>
</protein>
<evidence type="ECO:0000313" key="2">
    <source>
        <dbReference type="Proteomes" id="UP000191518"/>
    </source>
</evidence>
<dbReference type="PANTHER" id="PTHR38797:SF4">
    <property type="entry name" value="NUCLEAR PORE COMPLEX PROTEIN NUP85"/>
    <property type="match status" value="1"/>
</dbReference>
<dbReference type="Proteomes" id="UP000191518">
    <property type="component" value="Unassembled WGS sequence"/>
</dbReference>
<accession>A0A1V6SET1</accession>
<proteinExistence type="predicted"/>
<dbReference type="Pfam" id="PF12311">
    <property type="entry name" value="DUF3632"/>
    <property type="match status" value="1"/>
</dbReference>
<comment type="caution">
    <text evidence="1">The sequence shown here is derived from an EMBL/GenBank/DDBJ whole genome shotgun (WGS) entry which is preliminary data.</text>
</comment>